<evidence type="ECO:0000256" key="1">
    <source>
        <dbReference type="SAM" id="MobiDB-lite"/>
    </source>
</evidence>
<dbReference type="Gramene" id="KOM31628">
    <property type="protein sequence ID" value="KOM31628"/>
    <property type="gene ID" value="LR48_Vigan01g118300"/>
</dbReference>
<protein>
    <submittedName>
        <fullName evidence="2">Uncharacterized protein</fullName>
    </submittedName>
</protein>
<evidence type="ECO:0000313" key="2">
    <source>
        <dbReference type="EMBL" id="KOM31628.1"/>
    </source>
</evidence>
<accession>A0A0L9TM03</accession>
<reference evidence="3" key="1">
    <citation type="journal article" date="2015" name="Proc. Natl. Acad. Sci. U.S.A.">
        <title>Genome sequencing of adzuki bean (Vigna angularis) provides insight into high starch and low fat accumulation and domestication.</title>
        <authorList>
            <person name="Yang K."/>
            <person name="Tian Z."/>
            <person name="Chen C."/>
            <person name="Luo L."/>
            <person name="Zhao B."/>
            <person name="Wang Z."/>
            <person name="Yu L."/>
            <person name="Li Y."/>
            <person name="Sun Y."/>
            <person name="Li W."/>
            <person name="Chen Y."/>
            <person name="Li Y."/>
            <person name="Zhang Y."/>
            <person name="Ai D."/>
            <person name="Zhao J."/>
            <person name="Shang C."/>
            <person name="Ma Y."/>
            <person name="Wu B."/>
            <person name="Wang M."/>
            <person name="Gao L."/>
            <person name="Sun D."/>
            <person name="Zhang P."/>
            <person name="Guo F."/>
            <person name="Wang W."/>
            <person name="Li Y."/>
            <person name="Wang J."/>
            <person name="Varshney R.K."/>
            <person name="Wang J."/>
            <person name="Ling H.Q."/>
            <person name="Wan P."/>
        </authorList>
    </citation>
    <scope>NUCLEOTIDE SEQUENCE</scope>
    <source>
        <strain evidence="3">cv. Jingnong 6</strain>
    </source>
</reference>
<sequence length="137" mass="14976">MKDPPSVGDQRVEGDGVDEATKDAENANATGGVDDGRGADSDSSGRTLRSPPDQVDSGSVWNSPFINLDFRRFRAVVVLREELSVHHLTKLTVVPFGTPRSSTWIFVDSELVLREELSVHRLIKLTVVPFGTLRSST</sequence>
<dbReference type="AlphaFoldDB" id="A0A0L9TM03"/>
<dbReference type="Proteomes" id="UP000053144">
    <property type="component" value="Chromosome 1"/>
</dbReference>
<organism evidence="2 3">
    <name type="scientific">Phaseolus angularis</name>
    <name type="common">Azuki bean</name>
    <name type="synonym">Vigna angularis</name>
    <dbReference type="NCBI Taxonomy" id="3914"/>
    <lineage>
        <taxon>Eukaryota</taxon>
        <taxon>Viridiplantae</taxon>
        <taxon>Streptophyta</taxon>
        <taxon>Embryophyta</taxon>
        <taxon>Tracheophyta</taxon>
        <taxon>Spermatophyta</taxon>
        <taxon>Magnoliopsida</taxon>
        <taxon>eudicotyledons</taxon>
        <taxon>Gunneridae</taxon>
        <taxon>Pentapetalae</taxon>
        <taxon>rosids</taxon>
        <taxon>fabids</taxon>
        <taxon>Fabales</taxon>
        <taxon>Fabaceae</taxon>
        <taxon>Papilionoideae</taxon>
        <taxon>50 kb inversion clade</taxon>
        <taxon>NPAAA clade</taxon>
        <taxon>indigoferoid/millettioid clade</taxon>
        <taxon>Phaseoleae</taxon>
        <taxon>Vigna</taxon>
    </lineage>
</organism>
<name>A0A0L9TM03_PHAAN</name>
<feature type="region of interest" description="Disordered" evidence="1">
    <location>
        <begin position="1"/>
        <end position="62"/>
    </location>
</feature>
<dbReference type="EMBL" id="CM003371">
    <property type="protein sequence ID" value="KOM31628.1"/>
    <property type="molecule type" value="Genomic_DNA"/>
</dbReference>
<proteinExistence type="predicted"/>
<gene>
    <name evidence="2" type="ORF">LR48_Vigan01g118300</name>
</gene>
<feature type="compositionally biased region" description="Basic and acidic residues" evidence="1">
    <location>
        <begin position="10"/>
        <end position="25"/>
    </location>
</feature>
<evidence type="ECO:0000313" key="3">
    <source>
        <dbReference type="Proteomes" id="UP000053144"/>
    </source>
</evidence>